<organism evidence="1 2">
    <name type="scientific">Timema podura</name>
    <name type="common">Walking stick</name>
    <dbReference type="NCBI Taxonomy" id="61482"/>
    <lineage>
        <taxon>Eukaryota</taxon>
        <taxon>Metazoa</taxon>
        <taxon>Ecdysozoa</taxon>
        <taxon>Arthropoda</taxon>
        <taxon>Hexapoda</taxon>
        <taxon>Insecta</taxon>
        <taxon>Pterygota</taxon>
        <taxon>Neoptera</taxon>
        <taxon>Polyneoptera</taxon>
        <taxon>Phasmatodea</taxon>
        <taxon>Timematodea</taxon>
        <taxon>Timematoidea</taxon>
        <taxon>Timematidae</taxon>
        <taxon>Timema</taxon>
    </lineage>
</organism>
<keyword evidence="2" id="KW-1185">Reference proteome</keyword>
<sequence>MYCNSFSNLMSHCLTTVSHQVNEPRPTRRRQFEGKWYEVERSFYLLEIASSCTSLSFTGAKNPGQLKVTVKTVNRWTGGPSVSLGTASLTSNRSAVLDYRVTTKLPTTVSRMLPGAGIYSVLHTDYDTFAVLWSCSDLAIMHAGNIRTY</sequence>
<dbReference type="EMBL" id="CAJPIN010048566">
    <property type="protein sequence ID" value="CAG2065951.1"/>
    <property type="molecule type" value="Genomic_DNA"/>
</dbReference>
<evidence type="ECO:0008006" key="3">
    <source>
        <dbReference type="Google" id="ProtNLM"/>
    </source>
</evidence>
<evidence type="ECO:0000313" key="2">
    <source>
        <dbReference type="Proteomes" id="UP001153148"/>
    </source>
</evidence>
<proteinExistence type="predicted"/>
<dbReference type="Gene3D" id="2.40.128.20">
    <property type="match status" value="1"/>
</dbReference>
<dbReference type="Proteomes" id="UP001153148">
    <property type="component" value="Unassembled WGS sequence"/>
</dbReference>
<dbReference type="InterPro" id="IPR012674">
    <property type="entry name" value="Calycin"/>
</dbReference>
<name>A0ABN7PKJ6_TIMPD</name>
<gene>
    <name evidence="1" type="ORF">TPAB3V08_LOCUS12894</name>
</gene>
<protein>
    <recommendedName>
        <fullName evidence="3">Apolipoprotein D</fullName>
    </recommendedName>
</protein>
<reference evidence="1" key="1">
    <citation type="submission" date="2021-03" db="EMBL/GenBank/DDBJ databases">
        <authorList>
            <person name="Tran Van P."/>
        </authorList>
    </citation>
    <scope>NUCLEOTIDE SEQUENCE</scope>
</reference>
<accession>A0ABN7PKJ6</accession>
<dbReference type="SUPFAM" id="SSF50814">
    <property type="entry name" value="Lipocalins"/>
    <property type="match status" value="1"/>
</dbReference>
<comment type="caution">
    <text evidence="1">The sequence shown here is derived from an EMBL/GenBank/DDBJ whole genome shotgun (WGS) entry which is preliminary data.</text>
</comment>
<evidence type="ECO:0000313" key="1">
    <source>
        <dbReference type="EMBL" id="CAG2065951.1"/>
    </source>
</evidence>